<protein>
    <submittedName>
        <fullName evidence="2">PilZ domain-containing protein</fullName>
    </submittedName>
</protein>
<dbReference type="EMBL" id="QFWT01000001">
    <property type="protein sequence ID" value="PWI35243.1"/>
    <property type="molecule type" value="Genomic_DNA"/>
</dbReference>
<sequence length="786" mass="89730">MQQSDILSLVEQLIPVYGAEDFELVLAQLTEEAPPSAKVLVKMELNRIMAPCSKSIDLRGRVQGECREYHLDGFTHWLDDVAINSYHRKIKQFGSYTEGVWEALVNTHNNFRVMRKKEKTENGNTHSEADSPFLVEAIKMGYTLKRQEKRLKMATLVEVTLQTGQNIHATSVDLSSSGAKFKVPTAFNYNLGGTLKAQFVQLAKHTKLTELSHPIEYRIIGVDDCYENNSIRWLRVLRLTKTDIIEKAIEALLTSTAKKTYHDNQDLILQARNHGFEYTSIKHTANLPLFFNGTELKFALLNEYNQSVWDYWHDERNQPMLGGLFSEKRMAELAQPGVKNTSNVLYSFIHEHKERLLHYSMLMPEASREERQLFWHAGARRESWKAFRLSVYELSPEEISHFLQAFSSQDDITIGDPNQNMLTHVCILQEIADAESRRDYLLTEKPSLDSSTLNRFRQSKKVTCSPRGIYYDAKSRRSEPRFMFKSPVEITAGDNTLQGHTVNFSSKGLFIKLEAPLIYKANAPAKISFKELQLYDKEAPLTDVPYTIIRISPNGLNIQLAIEDNNSTRQTVSFIKRLIAHNKEKLQASQEQLPPVELLTTMYGSILNRLVSTPYYVSKVSRLLRPVAVGVNYPLMSYLKVLDKLGHERNLSVEPVFKGRTNTLLAIPLRPISTPKVTYHEMYIAVVKKGEEIDVIHTRLLSDFKSLKERILFIKKAKLMGDFYALRISAVPVTSGITHILSEQLENLAAAAIHRARALEKEFSAIMGYGELTDITDEVLIRLELT</sequence>
<reference evidence="2 3" key="1">
    <citation type="submission" date="2018-05" db="EMBL/GenBank/DDBJ databases">
        <title>Vibrio limimaris sp. nov., isolated from marine sediment.</title>
        <authorList>
            <person name="Li C.-M."/>
        </authorList>
    </citation>
    <scope>NUCLEOTIDE SEQUENCE [LARGE SCALE GENOMIC DNA]</scope>
    <source>
        <strain evidence="2 3">E4404</strain>
    </source>
</reference>
<evidence type="ECO:0000313" key="2">
    <source>
        <dbReference type="EMBL" id="PWI35243.1"/>
    </source>
</evidence>
<proteinExistence type="predicted"/>
<dbReference type="SUPFAM" id="SSF141371">
    <property type="entry name" value="PilZ domain-like"/>
    <property type="match status" value="1"/>
</dbReference>
<accession>A0A2U3BEP8</accession>
<keyword evidence="3" id="KW-1185">Reference proteome</keyword>
<dbReference type="AlphaFoldDB" id="A0A2U3BEP8"/>
<dbReference type="Pfam" id="PF07238">
    <property type="entry name" value="PilZ"/>
    <property type="match status" value="2"/>
</dbReference>
<evidence type="ECO:0000313" key="3">
    <source>
        <dbReference type="Proteomes" id="UP000245362"/>
    </source>
</evidence>
<dbReference type="Gene3D" id="2.40.10.220">
    <property type="entry name" value="predicted glycosyltransferase like domains"/>
    <property type="match status" value="1"/>
</dbReference>
<feature type="domain" description="PilZ" evidence="1">
    <location>
        <begin position="145"/>
        <end position="253"/>
    </location>
</feature>
<feature type="domain" description="PilZ" evidence="1">
    <location>
        <begin position="476"/>
        <end position="570"/>
    </location>
</feature>
<dbReference type="Proteomes" id="UP000245362">
    <property type="component" value="Unassembled WGS sequence"/>
</dbReference>
<dbReference type="RefSeq" id="WP_109318395.1">
    <property type="nucleotide sequence ID" value="NZ_QFWT01000001.1"/>
</dbReference>
<dbReference type="GO" id="GO:0035438">
    <property type="term" value="F:cyclic-di-GMP binding"/>
    <property type="evidence" value="ECO:0007669"/>
    <property type="project" value="InterPro"/>
</dbReference>
<gene>
    <name evidence="2" type="ORF">DI392_02960</name>
</gene>
<name>A0A2U3BEP8_9VIBR</name>
<organism evidence="2 3">
    <name type="scientific">Vibrio albus</name>
    <dbReference type="NCBI Taxonomy" id="2200953"/>
    <lineage>
        <taxon>Bacteria</taxon>
        <taxon>Pseudomonadati</taxon>
        <taxon>Pseudomonadota</taxon>
        <taxon>Gammaproteobacteria</taxon>
        <taxon>Vibrionales</taxon>
        <taxon>Vibrionaceae</taxon>
        <taxon>Vibrio</taxon>
    </lineage>
</organism>
<dbReference type="OrthoDB" id="6208912at2"/>
<evidence type="ECO:0000259" key="1">
    <source>
        <dbReference type="Pfam" id="PF07238"/>
    </source>
</evidence>
<comment type="caution">
    <text evidence="2">The sequence shown here is derived from an EMBL/GenBank/DDBJ whole genome shotgun (WGS) entry which is preliminary data.</text>
</comment>
<dbReference type="InterPro" id="IPR009875">
    <property type="entry name" value="PilZ_domain"/>
</dbReference>